<dbReference type="InterPro" id="IPR050490">
    <property type="entry name" value="Bact_solute-bd_prot1"/>
</dbReference>
<dbReference type="AlphaFoldDB" id="A0A917PXA5"/>
<dbReference type="InterPro" id="IPR022387">
    <property type="entry name" value="Bind_CPR0540"/>
</dbReference>
<evidence type="ECO:0000256" key="1">
    <source>
        <dbReference type="SAM" id="SignalP"/>
    </source>
</evidence>
<reference evidence="2" key="1">
    <citation type="journal article" date="2014" name="Int. J. Syst. Evol. Microbiol.">
        <title>Complete genome sequence of Corynebacterium casei LMG S-19264T (=DSM 44701T), isolated from a smear-ripened cheese.</title>
        <authorList>
            <consortium name="US DOE Joint Genome Institute (JGI-PGF)"/>
            <person name="Walter F."/>
            <person name="Albersmeier A."/>
            <person name="Kalinowski J."/>
            <person name="Ruckert C."/>
        </authorList>
    </citation>
    <scope>NUCLEOTIDE SEQUENCE</scope>
    <source>
        <strain evidence="2">JCM 12580</strain>
    </source>
</reference>
<gene>
    <name evidence="2" type="ORF">GCM10007063_20590</name>
</gene>
<dbReference type="Proteomes" id="UP000658382">
    <property type="component" value="Unassembled WGS sequence"/>
</dbReference>
<keyword evidence="1" id="KW-0732">Signal</keyword>
<dbReference type="SUPFAM" id="SSF53850">
    <property type="entry name" value="Periplasmic binding protein-like II"/>
    <property type="match status" value="1"/>
</dbReference>
<organism evidence="2 3">
    <name type="scientific">Lentibacillus kapialis</name>
    <dbReference type="NCBI Taxonomy" id="340214"/>
    <lineage>
        <taxon>Bacteria</taxon>
        <taxon>Bacillati</taxon>
        <taxon>Bacillota</taxon>
        <taxon>Bacilli</taxon>
        <taxon>Bacillales</taxon>
        <taxon>Bacillaceae</taxon>
        <taxon>Lentibacillus</taxon>
    </lineage>
</organism>
<evidence type="ECO:0000313" key="2">
    <source>
        <dbReference type="EMBL" id="GGJ98176.1"/>
    </source>
</evidence>
<dbReference type="Gene3D" id="3.40.190.10">
    <property type="entry name" value="Periplasmic binding protein-like II"/>
    <property type="match status" value="1"/>
</dbReference>
<keyword evidence="3" id="KW-1185">Reference proteome</keyword>
<feature type="signal peptide" evidence="1">
    <location>
        <begin position="1"/>
        <end position="21"/>
    </location>
</feature>
<dbReference type="PROSITE" id="PS51257">
    <property type="entry name" value="PROKAR_LIPOPROTEIN"/>
    <property type="match status" value="1"/>
</dbReference>
<evidence type="ECO:0000313" key="3">
    <source>
        <dbReference type="Proteomes" id="UP000658382"/>
    </source>
</evidence>
<dbReference type="EMBL" id="BMNQ01000028">
    <property type="protein sequence ID" value="GGJ98176.1"/>
    <property type="molecule type" value="Genomic_DNA"/>
</dbReference>
<dbReference type="InterPro" id="IPR006059">
    <property type="entry name" value="SBP"/>
</dbReference>
<dbReference type="Pfam" id="PF13416">
    <property type="entry name" value="SBP_bac_8"/>
    <property type="match status" value="1"/>
</dbReference>
<reference evidence="2" key="2">
    <citation type="submission" date="2020-09" db="EMBL/GenBank/DDBJ databases">
        <authorList>
            <person name="Sun Q."/>
            <person name="Ohkuma M."/>
        </authorList>
    </citation>
    <scope>NUCLEOTIDE SEQUENCE</scope>
    <source>
        <strain evidence="2">JCM 12580</strain>
    </source>
</reference>
<proteinExistence type="predicted"/>
<dbReference type="PANTHER" id="PTHR43649">
    <property type="entry name" value="ARABINOSE-BINDING PROTEIN-RELATED"/>
    <property type="match status" value="1"/>
</dbReference>
<name>A0A917PXA5_9BACI</name>
<comment type="caution">
    <text evidence="2">The sequence shown here is derived from an EMBL/GenBank/DDBJ whole genome shotgun (WGS) entry which is preliminary data.</text>
</comment>
<feature type="chain" id="PRO_5039475562" evidence="1">
    <location>
        <begin position="22"/>
        <end position="449"/>
    </location>
</feature>
<dbReference type="PANTHER" id="PTHR43649:SF12">
    <property type="entry name" value="DIACETYLCHITOBIOSE BINDING PROTEIN DASA"/>
    <property type="match status" value="1"/>
</dbReference>
<protein>
    <submittedName>
        <fullName evidence="2">Sugar ABC transporter substrate-binding protein</fullName>
    </submittedName>
</protein>
<accession>A0A917PXA5</accession>
<dbReference type="NCBIfam" id="TIGR03850">
    <property type="entry name" value="bind_CPR_0540"/>
    <property type="match status" value="1"/>
</dbReference>
<dbReference type="RefSeq" id="WP_188633018.1">
    <property type="nucleotide sequence ID" value="NZ_BMNQ01000028.1"/>
</dbReference>
<sequence>MKWKQLMFIGFIVLLTLGLVACSDNSGKGDGGESKASGDGEVTLKLAALESAYGSEMWQNIIDDYEASHENVTIELTIEKNLEEVIRPNMQAGDYPDVLLLATGREEGLTETMIKEDGLENISDVLDMQVPGEDVTVKEKMLDGFADTLATNPYGDGDMYMAPMFYSPSGLFYNSNLMDEKGWDVPETWNEMWKLGDKTSDADVSLFTYPISGYFDTLASSMLFASGGPDFFQKVMTYEEGIWETKEAERVLNTIKELGNYTHPNTVANANPKDFTKNQQLILDNEALFMPNGTWVVGEMEEAPRADSFEWGMTAVPAFEDGQGDRYAFTFFEQMWIPTQAENKEAAKEFIAYMYSDEAANTFLEAGAVQPIKGMTDKLEGQKKKFYSIYDEGVLPAMGTFASTNPVPGANISEALYGNIDNVISGEMSVSKWQKELQKVSDKLRPEMK</sequence>